<proteinExistence type="predicted"/>
<sequence>MISLHKYQLRLCIEEVNDGEHETSAPSFTHNFTFPETEFITVTAYQNIKVSQLKIKHNPFVKAFREKYYFGKSVNQYLTSEGSTARTTNPPKTDSDDSSMELEEGSSQDNSPLSPGLLAQSAQPLPSYAHDSSPSSSNVIPLSMNTMEHGFPPSTSPPTIQHNLHQDLMVPQENWPLSSSSNSTSNSGNGLHSIPTRPMDTITRTEEEEQLEQEFWVHAMPSYSNNSGQSEEGSKKRGFSPDDSEDEMCSRGKRRKQHAGCLTSLEFSTPGISTENVSSVSIAGLGEGACQVMDEMPVTSRVLPQISREPMDFASGAIHGSNNLQPLATDGMNPSNCPPARPFDSRQDVVDPTGHWFSFSSANSNMNYGSWLQSIPAMDMAPFMGTQEEMDRERNLLAYLSTLQSLDPGWAEEIAKWRNLPQ</sequence>
<dbReference type="PANTHER" id="PTHR11267:SF125">
    <property type="entry name" value="T-BOX TRANSCRIPTION FACTOR TBX21"/>
    <property type="match status" value="1"/>
</dbReference>
<dbReference type="GeneTree" id="ENSGT00940000160397"/>
<comment type="subcellular location">
    <subcellularLocation>
        <location evidence="5">Nucleus</location>
    </subcellularLocation>
</comment>
<feature type="compositionally biased region" description="Polar residues" evidence="6">
    <location>
        <begin position="222"/>
        <end position="231"/>
    </location>
</feature>
<dbReference type="PANTHER" id="PTHR11267">
    <property type="entry name" value="T-BOX PROTEIN-RELATED"/>
    <property type="match status" value="1"/>
</dbReference>
<evidence type="ECO:0000256" key="3">
    <source>
        <dbReference type="ARBA" id="ARBA00023163"/>
    </source>
</evidence>
<evidence type="ECO:0000313" key="8">
    <source>
        <dbReference type="Ensembl" id="ENSSHAP00000041917.1"/>
    </source>
</evidence>
<accession>A0A7N4PQ91</accession>
<dbReference type="GO" id="GO:0045893">
    <property type="term" value="P:positive regulation of DNA-templated transcription"/>
    <property type="evidence" value="ECO:0007669"/>
    <property type="project" value="InterPro"/>
</dbReference>
<dbReference type="InterPro" id="IPR046360">
    <property type="entry name" value="T-box_DNA-bd"/>
</dbReference>
<evidence type="ECO:0000256" key="6">
    <source>
        <dbReference type="SAM" id="MobiDB-lite"/>
    </source>
</evidence>
<dbReference type="InParanoid" id="A0A7N4PQ91"/>
<feature type="domain" description="T-box" evidence="7">
    <location>
        <begin position="1"/>
        <end position="66"/>
    </location>
</feature>
<feature type="compositionally biased region" description="Acidic residues" evidence="6">
    <location>
        <begin position="96"/>
        <end position="106"/>
    </location>
</feature>
<organism evidence="8 9">
    <name type="scientific">Sarcophilus harrisii</name>
    <name type="common">Tasmanian devil</name>
    <name type="synonym">Sarcophilus laniarius</name>
    <dbReference type="NCBI Taxonomy" id="9305"/>
    <lineage>
        <taxon>Eukaryota</taxon>
        <taxon>Metazoa</taxon>
        <taxon>Chordata</taxon>
        <taxon>Craniata</taxon>
        <taxon>Vertebrata</taxon>
        <taxon>Euteleostomi</taxon>
        <taxon>Mammalia</taxon>
        <taxon>Metatheria</taxon>
        <taxon>Dasyuromorphia</taxon>
        <taxon>Dasyuridae</taxon>
        <taxon>Sarcophilus</taxon>
    </lineage>
</organism>
<comment type="caution">
    <text evidence="5">Lacks conserved residue(s) required for the propagation of feature annotation.</text>
</comment>
<dbReference type="AlphaFoldDB" id="A0A7N4PQ91"/>
<dbReference type="SUPFAM" id="SSF49417">
    <property type="entry name" value="p53-like transcription factors"/>
    <property type="match status" value="1"/>
</dbReference>
<dbReference type="GO" id="GO:0000981">
    <property type="term" value="F:DNA-binding transcription factor activity, RNA polymerase II-specific"/>
    <property type="evidence" value="ECO:0007669"/>
    <property type="project" value="TreeGrafter"/>
</dbReference>
<gene>
    <name evidence="8" type="primary">LOC116423623</name>
</gene>
<keyword evidence="4 5" id="KW-0539">Nucleus</keyword>
<dbReference type="InterPro" id="IPR001699">
    <property type="entry name" value="TF_T-box"/>
</dbReference>
<dbReference type="Gene3D" id="2.60.40.820">
    <property type="entry name" value="Transcription factor, T-box"/>
    <property type="match status" value="1"/>
</dbReference>
<feature type="region of interest" description="Disordered" evidence="6">
    <location>
        <begin position="221"/>
        <end position="256"/>
    </location>
</feature>
<reference evidence="8" key="3">
    <citation type="submission" date="2025-09" db="UniProtKB">
        <authorList>
            <consortium name="Ensembl"/>
        </authorList>
    </citation>
    <scope>IDENTIFICATION</scope>
</reference>
<dbReference type="Ensembl" id="ENSSHAT00000035091.1">
    <property type="protein sequence ID" value="ENSSHAP00000041917.1"/>
    <property type="gene ID" value="ENSSHAG00000028042.1"/>
</dbReference>
<name>A0A7N4PQ91_SARHA</name>
<dbReference type="PRINTS" id="PR00937">
    <property type="entry name" value="TBOX"/>
</dbReference>
<reference evidence="8 9" key="1">
    <citation type="journal article" date="2011" name="Proc. Natl. Acad. Sci. U.S.A.">
        <title>Genetic diversity and population structure of the endangered marsupial Sarcophilus harrisii (Tasmanian devil).</title>
        <authorList>
            <person name="Miller W."/>
            <person name="Hayes V.M."/>
            <person name="Ratan A."/>
            <person name="Petersen D.C."/>
            <person name="Wittekindt N.E."/>
            <person name="Miller J."/>
            <person name="Walenz B."/>
            <person name="Knight J."/>
            <person name="Qi J."/>
            <person name="Zhao F."/>
            <person name="Wang Q."/>
            <person name="Bedoya-Reina O.C."/>
            <person name="Katiyar N."/>
            <person name="Tomsho L.P."/>
            <person name="Kasson L.M."/>
            <person name="Hardie R.A."/>
            <person name="Woodbridge P."/>
            <person name="Tindall E.A."/>
            <person name="Bertelsen M.F."/>
            <person name="Dixon D."/>
            <person name="Pyecroft S."/>
            <person name="Helgen K.M."/>
            <person name="Lesk A.M."/>
            <person name="Pringle T.H."/>
            <person name="Patterson N."/>
            <person name="Zhang Y."/>
            <person name="Kreiss A."/>
            <person name="Woods G.M."/>
            <person name="Jones M.E."/>
            <person name="Schuster S.C."/>
        </authorList>
    </citation>
    <scope>NUCLEOTIDE SEQUENCE [LARGE SCALE GENOMIC DNA]</scope>
</reference>
<dbReference type="GO" id="GO:0000785">
    <property type="term" value="C:chromatin"/>
    <property type="evidence" value="ECO:0007669"/>
    <property type="project" value="TreeGrafter"/>
</dbReference>
<dbReference type="Pfam" id="PF00907">
    <property type="entry name" value="T-box"/>
    <property type="match status" value="1"/>
</dbReference>
<feature type="region of interest" description="Disordered" evidence="6">
    <location>
        <begin position="173"/>
        <end position="197"/>
    </location>
</feature>
<evidence type="ECO:0000256" key="5">
    <source>
        <dbReference type="PROSITE-ProRule" id="PRU00201"/>
    </source>
</evidence>
<dbReference type="GO" id="GO:0005634">
    <property type="term" value="C:nucleus"/>
    <property type="evidence" value="ECO:0007669"/>
    <property type="project" value="UniProtKB-SubCell"/>
</dbReference>
<evidence type="ECO:0000256" key="1">
    <source>
        <dbReference type="ARBA" id="ARBA00023015"/>
    </source>
</evidence>
<dbReference type="InterPro" id="IPR008967">
    <property type="entry name" value="p53-like_TF_DNA-bd_sf"/>
</dbReference>
<reference evidence="8" key="2">
    <citation type="submission" date="2025-08" db="UniProtKB">
        <authorList>
            <consortium name="Ensembl"/>
        </authorList>
    </citation>
    <scope>IDENTIFICATION</scope>
</reference>
<protein>
    <recommendedName>
        <fullName evidence="7">T-box domain-containing protein</fullName>
    </recommendedName>
</protein>
<feature type="compositionally biased region" description="Low complexity" evidence="6">
    <location>
        <begin position="178"/>
        <end position="190"/>
    </location>
</feature>
<dbReference type="GO" id="GO:0001708">
    <property type="term" value="P:cell fate specification"/>
    <property type="evidence" value="ECO:0007669"/>
    <property type="project" value="TreeGrafter"/>
</dbReference>
<feature type="region of interest" description="Disordered" evidence="6">
    <location>
        <begin position="81"/>
        <end position="156"/>
    </location>
</feature>
<keyword evidence="2 5" id="KW-0238">DNA-binding</keyword>
<dbReference type="GO" id="GO:0000978">
    <property type="term" value="F:RNA polymerase II cis-regulatory region sequence-specific DNA binding"/>
    <property type="evidence" value="ECO:0007669"/>
    <property type="project" value="InterPro"/>
</dbReference>
<dbReference type="InterPro" id="IPR036960">
    <property type="entry name" value="T-box_sf"/>
</dbReference>
<dbReference type="Proteomes" id="UP000007648">
    <property type="component" value="Unassembled WGS sequence"/>
</dbReference>
<keyword evidence="9" id="KW-1185">Reference proteome</keyword>
<dbReference type="GO" id="GO:0072676">
    <property type="term" value="P:lymphocyte migration"/>
    <property type="evidence" value="ECO:0007669"/>
    <property type="project" value="TreeGrafter"/>
</dbReference>
<keyword evidence="1" id="KW-0805">Transcription regulation</keyword>
<feature type="compositionally biased region" description="Polar residues" evidence="6">
    <location>
        <begin position="81"/>
        <end position="92"/>
    </location>
</feature>
<keyword evidence="3" id="KW-0804">Transcription</keyword>
<dbReference type="PROSITE" id="PS50252">
    <property type="entry name" value="TBOX_3"/>
    <property type="match status" value="1"/>
</dbReference>
<evidence type="ECO:0000256" key="4">
    <source>
        <dbReference type="ARBA" id="ARBA00023242"/>
    </source>
</evidence>
<evidence type="ECO:0000313" key="9">
    <source>
        <dbReference type="Proteomes" id="UP000007648"/>
    </source>
</evidence>
<evidence type="ECO:0000256" key="2">
    <source>
        <dbReference type="ARBA" id="ARBA00023125"/>
    </source>
</evidence>
<evidence type="ECO:0000259" key="7">
    <source>
        <dbReference type="PROSITE" id="PS50252"/>
    </source>
</evidence>